<organism evidence="2">
    <name type="scientific">Billgrantia gudaonensis</name>
    <dbReference type="NCBI Taxonomy" id="376427"/>
    <lineage>
        <taxon>Bacteria</taxon>
        <taxon>Pseudomonadati</taxon>
        <taxon>Pseudomonadota</taxon>
        <taxon>Gammaproteobacteria</taxon>
        <taxon>Oceanospirillales</taxon>
        <taxon>Halomonadaceae</taxon>
        <taxon>Billgrantia</taxon>
    </lineage>
</organism>
<dbReference type="EMBL" id="RXHI01000019">
    <property type="protein sequence ID" value="RUA22317.1"/>
    <property type="molecule type" value="Genomic_DNA"/>
</dbReference>
<feature type="region of interest" description="Disordered" evidence="1">
    <location>
        <begin position="1"/>
        <end position="29"/>
    </location>
</feature>
<gene>
    <name evidence="2" type="ORF">DSL92_06545</name>
</gene>
<feature type="compositionally biased region" description="Basic residues" evidence="1">
    <location>
        <begin position="137"/>
        <end position="151"/>
    </location>
</feature>
<evidence type="ECO:0000313" key="2">
    <source>
        <dbReference type="EMBL" id="RUA22317.1"/>
    </source>
</evidence>
<feature type="region of interest" description="Disordered" evidence="1">
    <location>
        <begin position="121"/>
        <end position="151"/>
    </location>
</feature>
<sequence>MYGGTRPMDRPGNASYPGIVGPARRHHHSMPGNLYSHTANPVIKEVLFNVSEHAGRERAIISGYRPRSTAQRCRPNIAGALPRHRRRLLERRPPSTITGLPRLTTARNALEAGFLGRLPGAAPGRPCSQPSAGPYGQRRRMVPARHARHQL</sequence>
<proteinExistence type="predicted"/>
<accession>A0A3S0NWU4</accession>
<protein>
    <submittedName>
        <fullName evidence="2">Uncharacterized protein</fullName>
    </submittedName>
</protein>
<name>A0A3S0NWU4_9GAMM</name>
<evidence type="ECO:0000256" key="1">
    <source>
        <dbReference type="SAM" id="MobiDB-lite"/>
    </source>
</evidence>
<comment type="caution">
    <text evidence="2">The sequence shown here is derived from an EMBL/GenBank/DDBJ whole genome shotgun (WGS) entry which is preliminary data.</text>
</comment>
<dbReference type="AlphaFoldDB" id="A0A3S0NWU4"/>
<reference evidence="2" key="1">
    <citation type="submission" date="2018-12" db="EMBL/GenBank/DDBJ databases">
        <authorList>
            <person name="Jadhav K."/>
            <person name="Kushwaha B."/>
            <person name="Jadhav I."/>
        </authorList>
    </citation>
    <scope>NUCLEOTIDE SEQUENCE [LARGE SCALE GENOMIC DNA]</scope>
    <source>
        <strain evidence="2">SBS 10</strain>
    </source>
</reference>